<name>A0A9X3WL35_9BACI</name>
<organism evidence="1 2">
    <name type="scientific">Aquibacillus koreensis</name>
    <dbReference type="NCBI Taxonomy" id="279446"/>
    <lineage>
        <taxon>Bacteria</taxon>
        <taxon>Bacillati</taxon>
        <taxon>Bacillota</taxon>
        <taxon>Bacilli</taxon>
        <taxon>Bacillales</taxon>
        <taxon>Bacillaceae</taxon>
        <taxon>Aquibacillus</taxon>
    </lineage>
</organism>
<comment type="caution">
    <text evidence="1">The sequence shown here is derived from an EMBL/GenBank/DDBJ whole genome shotgun (WGS) entry which is preliminary data.</text>
</comment>
<proteinExistence type="predicted"/>
<dbReference type="PROSITE" id="PS51257">
    <property type="entry name" value="PROKAR_LIPOPROTEIN"/>
    <property type="match status" value="1"/>
</dbReference>
<evidence type="ECO:0000313" key="2">
    <source>
        <dbReference type="Proteomes" id="UP001145072"/>
    </source>
</evidence>
<keyword evidence="2" id="KW-1185">Reference proteome</keyword>
<sequence length="156" mass="17636">MKKWLVPSLLIAGIILFGCSDSNKETDGEKPPQAMVDIGDQSYETTLGSYCWKSNDQSTCVDMAGPKELLKGKEPIKVKSGENITFVMNYEPQPNEFHVLQISESSEVEVNVEDNRFSAPLEEGVFYYSYGVWWMDEQEERVSNGDAVYNFALKVE</sequence>
<reference evidence="1" key="1">
    <citation type="submission" date="2022-06" db="EMBL/GenBank/DDBJ databases">
        <title>Aquibacillus sp. a new bacterium isolated from soil saline samples.</title>
        <authorList>
            <person name="Galisteo C."/>
            <person name="De La Haba R."/>
            <person name="Sanchez-Porro C."/>
            <person name="Ventosa A."/>
        </authorList>
    </citation>
    <scope>NUCLEOTIDE SEQUENCE</scope>
    <source>
        <strain evidence="1">JCM 12387</strain>
    </source>
</reference>
<evidence type="ECO:0008006" key="3">
    <source>
        <dbReference type="Google" id="ProtNLM"/>
    </source>
</evidence>
<protein>
    <recommendedName>
        <fullName evidence="3">Lipoprotein</fullName>
    </recommendedName>
</protein>
<dbReference type="RefSeq" id="WP_259869291.1">
    <property type="nucleotide sequence ID" value="NZ_JAMQJZ010000016.1"/>
</dbReference>
<dbReference type="EMBL" id="JAMQJZ010000016">
    <property type="protein sequence ID" value="MDC3422082.1"/>
    <property type="molecule type" value="Genomic_DNA"/>
</dbReference>
<dbReference type="Proteomes" id="UP001145072">
    <property type="component" value="Unassembled WGS sequence"/>
</dbReference>
<gene>
    <name evidence="1" type="ORF">NC661_17115</name>
</gene>
<evidence type="ECO:0000313" key="1">
    <source>
        <dbReference type="EMBL" id="MDC3422082.1"/>
    </source>
</evidence>
<dbReference type="AlphaFoldDB" id="A0A9X3WL35"/>
<accession>A0A9X3WL35</accession>